<sequence length="228" mass="23188">MRKLLLSTAVVAAMASVSFAGQAAESATLAITGTITPATCDVSLSSATVEFGNIAASTLTTAYNIKAGNDVTLNVDCDAAAATAIQTTDNRTASAMTLAEVEEQMKFSSSFLSTNLFGLGTDSAQGKVGLMAIGITAATADGTANTHVLTSTDKATWTATTLSATSTAVLEKNGYFALASDADTAAPVALTKSTYTLSPQIILKNASLYPTGEEVPIDGNVTFSVVYL</sequence>
<organism evidence="2 3">
    <name type="scientific">Candidatus Pantoea gossypiicola</name>
    <dbReference type="NCBI Taxonomy" id="2608008"/>
    <lineage>
        <taxon>Bacteria</taxon>
        <taxon>Pseudomonadati</taxon>
        <taxon>Pseudomonadota</taxon>
        <taxon>Gammaproteobacteria</taxon>
        <taxon>Enterobacterales</taxon>
        <taxon>Erwiniaceae</taxon>
        <taxon>Pantoea</taxon>
    </lineage>
</organism>
<evidence type="ECO:0000313" key="3">
    <source>
        <dbReference type="Proteomes" id="UP000324255"/>
    </source>
</evidence>
<dbReference type="Proteomes" id="UP000324255">
    <property type="component" value="Unassembled WGS sequence"/>
</dbReference>
<feature type="chain" id="PRO_5044225198" evidence="1">
    <location>
        <begin position="24"/>
        <end position="228"/>
    </location>
</feature>
<dbReference type="Gene3D" id="2.60.40.1090">
    <property type="entry name" value="Fimbrial-type adhesion domain"/>
    <property type="match status" value="1"/>
</dbReference>
<evidence type="ECO:0000256" key="1">
    <source>
        <dbReference type="SAM" id="SignalP"/>
    </source>
</evidence>
<dbReference type="GO" id="GO:0007155">
    <property type="term" value="P:cell adhesion"/>
    <property type="evidence" value="ECO:0007669"/>
    <property type="project" value="InterPro"/>
</dbReference>
<feature type="signal peptide" evidence="1">
    <location>
        <begin position="1"/>
        <end position="23"/>
    </location>
</feature>
<proteinExistence type="predicted"/>
<keyword evidence="1" id="KW-0732">Signal</keyword>
<dbReference type="Pfam" id="PF06551">
    <property type="entry name" value="DUF1120"/>
    <property type="match status" value="1"/>
</dbReference>
<dbReference type="GO" id="GO:0009289">
    <property type="term" value="C:pilus"/>
    <property type="evidence" value="ECO:0007669"/>
    <property type="project" value="InterPro"/>
</dbReference>
<gene>
    <name evidence="2" type="ORF">F3I20_12520</name>
</gene>
<protein>
    <submittedName>
        <fullName evidence="2">DUF1120 domain-containing protein</fullName>
    </submittedName>
</protein>
<dbReference type="EMBL" id="VWVM01000008">
    <property type="protein sequence ID" value="KAA6124339.1"/>
    <property type="molecule type" value="Genomic_DNA"/>
</dbReference>
<dbReference type="AlphaFoldDB" id="A0AB34CJU6"/>
<comment type="caution">
    <text evidence="2">The sequence shown here is derived from an EMBL/GenBank/DDBJ whole genome shotgun (WGS) entry which is preliminary data.</text>
</comment>
<name>A0AB34CJU6_9GAMM</name>
<reference evidence="2 3" key="1">
    <citation type="submission" date="2019-09" db="EMBL/GenBank/DDBJ databases">
        <title>Genomic diversity of phyloplane-associated Pantoea species in Pakistan cotton crop.</title>
        <authorList>
            <person name="Tufail M.R."/>
            <person name="Cook D.R."/>
        </authorList>
    </citation>
    <scope>NUCLEOTIDE SEQUENCE [LARGE SCALE GENOMIC DNA]</scope>
    <source>
        <strain evidence="2 3">B_8</strain>
    </source>
</reference>
<dbReference type="InterPro" id="IPR010546">
    <property type="entry name" value="DUF1120"/>
</dbReference>
<dbReference type="InterPro" id="IPR036937">
    <property type="entry name" value="Adhesion_dom_fimbrial_sf"/>
</dbReference>
<evidence type="ECO:0000313" key="2">
    <source>
        <dbReference type="EMBL" id="KAA6124339.1"/>
    </source>
</evidence>
<dbReference type="InterPro" id="IPR008966">
    <property type="entry name" value="Adhesion_dom_sf"/>
</dbReference>
<dbReference type="RefSeq" id="WP_150013495.1">
    <property type="nucleotide sequence ID" value="NZ_VWVM01000008.1"/>
</dbReference>
<keyword evidence="3" id="KW-1185">Reference proteome</keyword>
<dbReference type="SUPFAM" id="SSF49401">
    <property type="entry name" value="Bacterial adhesins"/>
    <property type="match status" value="1"/>
</dbReference>
<accession>A0AB34CJU6</accession>